<reference evidence="8 9" key="1">
    <citation type="submission" date="2014-04" db="EMBL/GenBank/DDBJ databases">
        <authorList>
            <consortium name="DOE Joint Genome Institute"/>
            <person name="Kuo A."/>
            <person name="Girlanda M."/>
            <person name="Perotto S."/>
            <person name="Kohler A."/>
            <person name="Nagy L.G."/>
            <person name="Floudas D."/>
            <person name="Copeland A."/>
            <person name="Barry K.W."/>
            <person name="Cichocki N."/>
            <person name="Veneault-Fourrey C."/>
            <person name="LaButti K."/>
            <person name="Lindquist E.A."/>
            <person name="Lipzen A."/>
            <person name="Lundell T."/>
            <person name="Morin E."/>
            <person name="Murat C."/>
            <person name="Sun H."/>
            <person name="Tunlid A."/>
            <person name="Henrissat B."/>
            <person name="Grigoriev I.V."/>
            <person name="Hibbett D.S."/>
            <person name="Martin F."/>
            <person name="Nordberg H.P."/>
            <person name="Cantor M.N."/>
            <person name="Hua S.X."/>
        </authorList>
    </citation>
    <scope>NUCLEOTIDE SEQUENCE [LARGE SCALE GENOMIC DNA]</scope>
    <source>
        <strain evidence="8 9">MUT 4182</strain>
    </source>
</reference>
<keyword evidence="2" id="KW-0805">Transcription regulation</keyword>
<dbReference type="GO" id="GO:0006366">
    <property type="term" value="P:transcription by RNA polymerase II"/>
    <property type="evidence" value="ECO:0007669"/>
    <property type="project" value="InterPro"/>
</dbReference>
<gene>
    <name evidence="8" type="ORF">M407DRAFT_13839</name>
</gene>
<comment type="similarity">
    <text evidence="6">Belongs to the SPT3 family.</text>
</comment>
<accession>A0A0C3MGJ1</accession>
<dbReference type="Proteomes" id="UP000054248">
    <property type="component" value="Unassembled WGS sequence"/>
</dbReference>
<dbReference type="GO" id="GO:0006357">
    <property type="term" value="P:regulation of transcription by RNA polymerase II"/>
    <property type="evidence" value="ECO:0007669"/>
    <property type="project" value="UniProtKB-ARBA"/>
</dbReference>
<feature type="region of interest" description="Disordered" evidence="7">
    <location>
        <begin position="234"/>
        <end position="302"/>
    </location>
</feature>
<evidence type="ECO:0000313" key="8">
    <source>
        <dbReference type="EMBL" id="KIO32817.1"/>
    </source>
</evidence>
<dbReference type="OrthoDB" id="66982at2759"/>
<evidence type="ECO:0000256" key="5">
    <source>
        <dbReference type="ARBA" id="ARBA00023242"/>
    </source>
</evidence>
<proteinExistence type="inferred from homology"/>
<dbReference type="EMBL" id="KN822952">
    <property type="protein sequence ID" value="KIO32817.1"/>
    <property type="molecule type" value="Genomic_DNA"/>
</dbReference>
<organism evidence="8 9">
    <name type="scientific">Tulasnella calospora MUT 4182</name>
    <dbReference type="NCBI Taxonomy" id="1051891"/>
    <lineage>
        <taxon>Eukaryota</taxon>
        <taxon>Fungi</taxon>
        <taxon>Dikarya</taxon>
        <taxon>Basidiomycota</taxon>
        <taxon>Agaricomycotina</taxon>
        <taxon>Agaricomycetes</taxon>
        <taxon>Cantharellales</taxon>
        <taxon>Tulasnellaceae</taxon>
        <taxon>Tulasnella</taxon>
    </lineage>
</organism>
<sequence length="340" mass="38570">MFVFGEVQDPLVETVNLVEDIVRSQVLEIVLQARQVAAKRGGRNISAEDLIFLIRYDRAKVNRLRTYLSWKDVRKNAKDSDNAGGNMDDVMEEGGPDPNSAKPHKMSVKLPWELTTIYGDVLKTLQANNPNAAVLDDDAEDEDELEAHEDSLRRLKEADDATRHMTKEDYLHYSECRQASFTFRKSKRFKEYLNLPPHLDLRADDTIDILGFLGYEMVRSLCVGGLEVKRAHEESASNHHLQSRHLHNQSPTKRKINDDAGGAQKKRRRASDEDEDDEPWGGNPTPVSSLFLPPPQARTPLQPHHIMDAFGRMQTDASHARSSGMKNWRGGLVRTRISLI</sequence>
<evidence type="ECO:0008006" key="10">
    <source>
        <dbReference type="Google" id="ProtNLM"/>
    </source>
</evidence>
<evidence type="ECO:0000256" key="3">
    <source>
        <dbReference type="ARBA" id="ARBA00023159"/>
    </source>
</evidence>
<dbReference type="GO" id="GO:0005634">
    <property type="term" value="C:nucleus"/>
    <property type="evidence" value="ECO:0007669"/>
    <property type="project" value="UniProtKB-SubCell"/>
</dbReference>
<dbReference type="PANTHER" id="PTHR11380">
    <property type="entry name" value="TRANSCRIPTION INITIATION FACTOR TFIID/SUPT3-RELATED"/>
    <property type="match status" value="1"/>
</dbReference>
<dbReference type="Gene3D" id="1.10.20.10">
    <property type="entry name" value="Histone, subunit A"/>
    <property type="match status" value="1"/>
</dbReference>
<feature type="region of interest" description="Disordered" evidence="7">
    <location>
        <begin position="78"/>
        <end position="105"/>
    </location>
</feature>
<dbReference type="GO" id="GO:0046982">
    <property type="term" value="F:protein heterodimerization activity"/>
    <property type="evidence" value="ECO:0007669"/>
    <property type="project" value="InterPro"/>
</dbReference>
<dbReference type="AlphaFoldDB" id="A0A0C3MGJ1"/>
<evidence type="ECO:0000256" key="6">
    <source>
        <dbReference type="ARBA" id="ARBA00061274"/>
    </source>
</evidence>
<dbReference type="InterPro" id="IPR009072">
    <property type="entry name" value="Histone-fold"/>
</dbReference>
<dbReference type="GO" id="GO:0003712">
    <property type="term" value="F:transcription coregulator activity"/>
    <property type="evidence" value="ECO:0007669"/>
    <property type="project" value="TreeGrafter"/>
</dbReference>
<dbReference type="GO" id="GO:0000124">
    <property type="term" value="C:SAGA complex"/>
    <property type="evidence" value="ECO:0007669"/>
    <property type="project" value="TreeGrafter"/>
</dbReference>
<evidence type="ECO:0000256" key="2">
    <source>
        <dbReference type="ARBA" id="ARBA00023015"/>
    </source>
</evidence>
<evidence type="ECO:0000256" key="7">
    <source>
        <dbReference type="SAM" id="MobiDB-lite"/>
    </source>
</evidence>
<keyword evidence="4" id="KW-0804">Transcription</keyword>
<dbReference type="PANTHER" id="PTHR11380:SF16">
    <property type="entry name" value="TRANSCRIPTION INITIATION PROTEIN SPT3 HOMOLOG"/>
    <property type="match status" value="1"/>
</dbReference>
<dbReference type="Pfam" id="PF02269">
    <property type="entry name" value="TFIID-18kDa"/>
    <property type="match status" value="1"/>
</dbReference>
<comment type="subcellular location">
    <subcellularLocation>
        <location evidence="1">Nucleus</location>
    </subcellularLocation>
</comment>
<keyword evidence="9" id="KW-1185">Reference proteome</keyword>
<dbReference type="SUPFAM" id="SSF47113">
    <property type="entry name" value="Histone-fold"/>
    <property type="match status" value="1"/>
</dbReference>
<dbReference type="CDD" id="cd22926">
    <property type="entry name" value="HFD_SPT3"/>
    <property type="match status" value="1"/>
</dbReference>
<evidence type="ECO:0000256" key="4">
    <source>
        <dbReference type="ARBA" id="ARBA00023163"/>
    </source>
</evidence>
<dbReference type="STRING" id="1051891.A0A0C3MGJ1"/>
<evidence type="ECO:0000256" key="1">
    <source>
        <dbReference type="ARBA" id="ARBA00004123"/>
    </source>
</evidence>
<name>A0A0C3MGJ1_9AGAM</name>
<keyword evidence="3" id="KW-0010">Activator</keyword>
<dbReference type="InterPro" id="IPR003195">
    <property type="entry name" value="TFIID_TAF13"/>
</dbReference>
<dbReference type="HOGENOM" id="CLU_038706_2_0_1"/>
<protein>
    <recommendedName>
        <fullName evidence="10">TFIID-18kDa-domain-containing protein</fullName>
    </recommendedName>
</protein>
<dbReference type="FunFam" id="1.10.20.10:FF:000023">
    <property type="entry name" value="transcription initiation protein SPT3 homolog"/>
    <property type="match status" value="1"/>
</dbReference>
<evidence type="ECO:0000313" key="9">
    <source>
        <dbReference type="Proteomes" id="UP000054248"/>
    </source>
</evidence>
<reference evidence="9" key="2">
    <citation type="submission" date="2015-01" db="EMBL/GenBank/DDBJ databases">
        <title>Evolutionary Origins and Diversification of the Mycorrhizal Mutualists.</title>
        <authorList>
            <consortium name="DOE Joint Genome Institute"/>
            <consortium name="Mycorrhizal Genomics Consortium"/>
            <person name="Kohler A."/>
            <person name="Kuo A."/>
            <person name="Nagy L.G."/>
            <person name="Floudas D."/>
            <person name="Copeland A."/>
            <person name="Barry K.W."/>
            <person name="Cichocki N."/>
            <person name="Veneault-Fourrey C."/>
            <person name="LaButti K."/>
            <person name="Lindquist E.A."/>
            <person name="Lipzen A."/>
            <person name="Lundell T."/>
            <person name="Morin E."/>
            <person name="Murat C."/>
            <person name="Riley R."/>
            <person name="Ohm R."/>
            <person name="Sun H."/>
            <person name="Tunlid A."/>
            <person name="Henrissat B."/>
            <person name="Grigoriev I.V."/>
            <person name="Hibbett D.S."/>
            <person name="Martin F."/>
        </authorList>
    </citation>
    <scope>NUCLEOTIDE SEQUENCE [LARGE SCALE GENOMIC DNA]</scope>
    <source>
        <strain evidence="9">MUT 4182</strain>
    </source>
</reference>
<keyword evidence="5" id="KW-0539">Nucleus</keyword>